<gene>
    <name evidence="9" type="ORF">K503DRAFT_848060</name>
</gene>
<dbReference type="GO" id="GO:0000938">
    <property type="term" value="C:GARP complex"/>
    <property type="evidence" value="ECO:0007669"/>
    <property type="project" value="InterPro"/>
</dbReference>
<dbReference type="STRING" id="1314800.A0A1B7NB49"/>
<evidence type="ECO:0000259" key="8">
    <source>
        <dbReference type="Pfam" id="PF07928"/>
    </source>
</evidence>
<feature type="domain" description="Vacuolar protein sorting-associated protein 54 C-terminal" evidence="8">
    <location>
        <begin position="737"/>
        <end position="868"/>
    </location>
</feature>
<comment type="subcellular location">
    <subcellularLocation>
        <location evidence="1">Golgi apparatus</location>
        <location evidence="1">trans-Golgi network</location>
    </subcellularLocation>
</comment>
<dbReference type="EMBL" id="KV448166">
    <property type="protein sequence ID" value="OAX42008.1"/>
    <property type="molecule type" value="Genomic_DNA"/>
</dbReference>
<accession>A0A1B7NB49</accession>
<dbReference type="Pfam" id="PF07928">
    <property type="entry name" value="Vps54"/>
    <property type="match status" value="1"/>
</dbReference>
<evidence type="ECO:0000313" key="9">
    <source>
        <dbReference type="EMBL" id="OAX42008.1"/>
    </source>
</evidence>
<evidence type="ECO:0000256" key="4">
    <source>
        <dbReference type="ARBA" id="ARBA00022927"/>
    </source>
</evidence>
<feature type="region of interest" description="Disordered" evidence="7">
    <location>
        <begin position="1007"/>
        <end position="1067"/>
    </location>
</feature>
<feature type="compositionally biased region" description="Polar residues" evidence="7">
    <location>
        <begin position="1"/>
        <end position="10"/>
    </location>
</feature>
<dbReference type="GO" id="GO:0005829">
    <property type="term" value="C:cytosol"/>
    <property type="evidence" value="ECO:0007669"/>
    <property type="project" value="GOC"/>
</dbReference>
<keyword evidence="4" id="KW-0653">Protein transport</keyword>
<feature type="compositionally biased region" description="Acidic residues" evidence="7">
    <location>
        <begin position="1036"/>
        <end position="1046"/>
    </location>
</feature>
<feature type="region of interest" description="Disordered" evidence="7">
    <location>
        <begin position="142"/>
        <end position="162"/>
    </location>
</feature>
<evidence type="ECO:0000256" key="7">
    <source>
        <dbReference type="SAM" id="MobiDB-lite"/>
    </source>
</evidence>
<comment type="similarity">
    <text evidence="2">Belongs to the VPS54 family.</text>
</comment>
<dbReference type="Proteomes" id="UP000092154">
    <property type="component" value="Unassembled WGS sequence"/>
</dbReference>
<sequence length="1122" mass="123065">MSDYASSPSRPASPVDALPEIPQPTRPFRLNWDASSRVRGPGSVSETTEGHGGDYFTTPFRLELPNVSTANIVLGALPQEWSSSTQGFNAISTVLNNPHKRQDPPKAHSSLPAVPPADLPRVKRKDFDPYLRTIAPEWERFERHMQPSRDDQAQPDTSSMSRVSVDTLLTPRTPRPGKLLPPLTSVPRVFFNSQFNLGDPQTFNAVIEHREGDEDSSDPSSLSYSLHLLEKLSHHADTIEQHLVREISLRSTSFFAALTNLQDLQTESEECLDRISKLRGLLKEVDEKGAKRGLELVRRERKLLNLESVCSGVKEVGAVLEMTGVAKGLVSAGQWGEALTVIEGVEALWDPSADEGKPAVSGKGTRTELVHITTNGRLSSLPPMPESPPPESEGEGARKLPSMSLSSLVAFSSLPAHVCALTMEIASSLTAELVNVLKLDFLERVNGAPELAGDVNLSLKDRIRPLLQGLLRTKGIREATVSWRDVVTSEMRGIIRHHLPSFNPDEEESKDPKAAPSGLASLLRSKEHAEFLSLLSQLYTSLLNGIKGIQAQNSTLIEALQNLQAPKPSVDIASLQEELLDILSSAADLSNKLAAIVIGHRSEQHAQLDLSGFLTFFNTSWGFVVQCEVICRRMIMGLRGVVLGQAKHFLQTFHQAKISQSAKLVEDEQWNQMNTVPAALQHMADVLVDSAVRDSPELIIGETDDSKSTNGTSPLPSQPPSQQNGSTPHKYLRIEERPYFCVSATGAVLGLLFDYLKLVVNLPMLNTDTMGRVIEFLKAFNSRTCQVVLGAGAMRSAGLKNITAKHLALASQSLSIMIVLIPYVRETFRRHLSPNQAVMLTEFDKLKRDFQEHQNEIHSKLIAIMGDRTSAHVKALQSVDWERPKQGEGVNDYMELLVKETVTLHKVLSRYLTAPVVEFVMSQVVAAINHRLSEEYSKIDLQSQEAKDRMLADAHYLQEKFSVLKNVGAPTSMLKNFVAEKALPRKSAFSNIRATASPNERIKGLLSRRDSAKPDKPLPAVSSSPAPSPPPPQETPADDVTAEEDGGSNLDDVVPPPRGSSRGVIGFKQAESPLKIDMAEKDALPPLPEDANHILVEEREDGDSRDEVPPAVVTLPCISDRG</sequence>
<dbReference type="InterPro" id="IPR039745">
    <property type="entry name" value="Vps54"/>
</dbReference>
<dbReference type="AlphaFoldDB" id="A0A1B7NB49"/>
<feature type="compositionally biased region" description="Pro residues" evidence="7">
    <location>
        <begin position="382"/>
        <end position="391"/>
    </location>
</feature>
<evidence type="ECO:0000256" key="1">
    <source>
        <dbReference type="ARBA" id="ARBA00004601"/>
    </source>
</evidence>
<evidence type="ECO:0000256" key="3">
    <source>
        <dbReference type="ARBA" id="ARBA00022448"/>
    </source>
</evidence>
<dbReference type="GO" id="GO:0019905">
    <property type="term" value="F:syntaxin binding"/>
    <property type="evidence" value="ECO:0007669"/>
    <property type="project" value="TreeGrafter"/>
</dbReference>
<dbReference type="GO" id="GO:0042147">
    <property type="term" value="P:retrograde transport, endosome to Golgi"/>
    <property type="evidence" value="ECO:0007669"/>
    <property type="project" value="InterPro"/>
</dbReference>
<dbReference type="Gene3D" id="6.10.250.860">
    <property type="match status" value="1"/>
</dbReference>
<feature type="region of interest" description="Disordered" evidence="7">
    <location>
        <begin position="1099"/>
        <end position="1122"/>
    </location>
</feature>
<proteinExistence type="inferred from homology"/>
<evidence type="ECO:0000256" key="6">
    <source>
        <dbReference type="ARBA" id="ARBA00023054"/>
    </source>
</evidence>
<dbReference type="PANTHER" id="PTHR12965:SF0">
    <property type="entry name" value="VACUOLAR PROTEIN SORTING-ASSOCIATED PROTEIN 54"/>
    <property type="match status" value="1"/>
</dbReference>
<evidence type="ECO:0000313" key="10">
    <source>
        <dbReference type="Proteomes" id="UP000092154"/>
    </source>
</evidence>
<dbReference type="GO" id="GO:0015031">
    <property type="term" value="P:protein transport"/>
    <property type="evidence" value="ECO:0007669"/>
    <property type="project" value="UniProtKB-KW"/>
</dbReference>
<keyword evidence="3" id="KW-0813">Transport</keyword>
<reference evidence="9 10" key="1">
    <citation type="submission" date="2016-06" db="EMBL/GenBank/DDBJ databases">
        <title>Comparative genomics of the ectomycorrhizal sister species Rhizopogon vinicolor and Rhizopogon vesiculosus (Basidiomycota: Boletales) reveals a divergence of the mating type B locus.</title>
        <authorList>
            <consortium name="DOE Joint Genome Institute"/>
            <person name="Mujic A.B."/>
            <person name="Kuo A."/>
            <person name="Tritt A."/>
            <person name="Lipzen A."/>
            <person name="Chen C."/>
            <person name="Johnson J."/>
            <person name="Sharma A."/>
            <person name="Barry K."/>
            <person name="Grigoriev I.V."/>
            <person name="Spatafora J.W."/>
        </authorList>
    </citation>
    <scope>NUCLEOTIDE SEQUENCE [LARGE SCALE GENOMIC DNA]</scope>
    <source>
        <strain evidence="9 10">AM-OR11-026</strain>
    </source>
</reference>
<keyword evidence="10" id="KW-1185">Reference proteome</keyword>
<evidence type="ECO:0000256" key="5">
    <source>
        <dbReference type="ARBA" id="ARBA00023034"/>
    </source>
</evidence>
<keyword evidence="5" id="KW-0333">Golgi apparatus</keyword>
<protein>
    <submittedName>
        <fullName evidence="9">Vps54-domain-containing protein</fullName>
    </submittedName>
</protein>
<feature type="region of interest" description="Disordered" evidence="7">
    <location>
        <begin position="375"/>
        <end position="399"/>
    </location>
</feature>
<keyword evidence="6" id="KW-0175">Coiled coil</keyword>
<feature type="compositionally biased region" description="Basic and acidic residues" evidence="7">
    <location>
        <begin position="142"/>
        <end position="152"/>
    </location>
</feature>
<organism evidence="9 10">
    <name type="scientific">Rhizopogon vinicolor AM-OR11-026</name>
    <dbReference type="NCBI Taxonomy" id="1314800"/>
    <lineage>
        <taxon>Eukaryota</taxon>
        <taxon>Fungi</taxon>
        <taxon>Dikarya</taxon>
        <taxon>Basidiomycota</taxon>
        <taxon>Agaricomycotina</taxon>
        <taxon>Agaricomycetes</taxon>
        <taxon>Agaricomycetidae</taxon>
        <taxon>Boletales</taxon>
        <taxon>Suillineae</taxon>
        <taxon>Rhizopogonaceae</taxon>
        <taxon>Rhizopogon</taxon>
    </lineage>
</organism>
<feature type="compositionally biased region" description="Basic and acidic residues" evidence="7">
    <location>
        <begin position="1007"/>
        <end position="1016"/>
    </location>
</feature>
<dbReference type="PANTHER" id="PTHR12965">
    <property type="entry name" value="VACUOLAR PROTEIN SORTING 54"/>
    <property type="match status" value="1"/>
</dbReference>
<dbReference type="OrthoDB" id="10259024at2759"/>
<feature type="region of interest" description="Disordered" evidence="7">
    <location>
        <begin position="1"/>
        <end position="55"/>
    </location>
</feature>
<name>A0A1B7NB49_9AGAM</name>
<evidence type="ECO:0000256" key="2">
    <source>
        <dbReference type="ARBA" id="ARBA00009150"/>
    </source>
</evidence>
<feature type="region of interest" description="Disordered" evidence="7">
    <location>
        <begin position="701"/>
        <end position="728"/>
    </location>
</feature>
<dbReference type="InterPro" id="IPR012501">
    <property type="entry name" value="Vps54_C"/>
</dbReference>
<dbReference type="GO" id="GO:0006896">
    <property type="term" value="P:Golgi to vacuole transport"/>
    <property type="evidence" value="ECO:0007669"/>
    <property type="project" value="TreeGrafter"/>
</dbReference>
<feature type="region of interest" description="Disordered" evidence="7">
    <location>
        <begin position="95"/>
        <end position="120"/>
    </location>
</feature>
<dbReference type="FunCoup" id="A0A1B7NB49">
    <property type="interactions" value="279"/>
</dbReference>
<dbReference type="InParanoid" id="A0A1B7NB49"/>
<feature type="region of interest" description="Disordered" evidence="7">
    <location>
        <begin position="498"/>
        <end position="518"/>
    </location>
</feature>